<evidence type="ECO:0000259" key="10">
    <source>
        <dbReference type="Pfam" id="PF17172"/>
    </source>
</evidence>
<feature type="domain" description="Thioredoxin-like fold" evidence="10">
    <location>
        <begin position="28"/>
        <end position="123"/>
    </location>
</feature>
<evidence type="ECO:0000256" key="5">
    <source>
        <dbReference type="ARBA" id="ARBA00023136"/>
    </source>
</evidence>
<feature type="domain" description="Metaxin glutathione S-transferase" evidence="9">
    <location>
        <begin position="176"/>
        <end position="235"/>
    </location>
</feature>
<comment type="subcellular location">
    <subcellularLocation>
        <location evidence="1 6">Mitochondrion outer membrane</location>
    </subcellularLocation>
</comment>
<evidence type="ECO:0000256" key="8">
    <source>
        <dbReference type="SAM" id="Phobius"/>
    </source>
</evidence>
<evidence type="ECO:0000256" key="6">
    <source>
        <dbReference type="PIRNR" id="PIRNR038150"/>
    </source>
</evidence>
<dbReference type="PIRSF" id="PIRSF038150">
    <property type="entry name" value="Metaxin"/>
    <property type="match status" value="1"/>
</dbReference>
<dbReference type="GO" id="GO:0006626">
    <property type="term" value="P:protein targeting to mitochondrion"/>
    <property type="evidence" value="ECO:0007669"/>
    <property type="project" value="TreeGrafter"/>
</dbReference>
<proteinExistence type="inferred from homology"/>
<dbReference type="CDD" id="cd03054">
    <property type="entry name" value="GST_N_Metaxin"/>
    <property type="match status" value="1"/>
</dbReference>
<dbReference type="Pfam" id="PF17172">
    <property type="entry name" value="GST_N_4"/>
    <property type="match status" value="1"/>
</dbReference>
<feature type="compositionally biased region" description="Low complexity" evidence="7">
    <location>
        <begin position="246"/>
        <end position="274"/>
    </location>
</feature>
<comment type="function">
    <text evidence="6">Involved in transport of proteins into the mitochondrion.</text>
</comment>
<name>A0A6I9QT43_ELAGV</name>
<dbReference type="InterPro" id="IPR036282">
    <property type="entry name" value="Glutathione-S-Trfase_C_sf"/>
</dbReference>
<evidence type="ECO:0000256" key="1">
    <source>
        <dbReference type="ARBA" id="ARBA00004294"/>
    </source>
</evidence>
<dbReference type="PANTHER" id="PTHR12289:SF41">
    <property type="entry name" value="FAILED AXON CONNECTIONS-RELATED"/>
    <property type="match status" value="1"/>
</dbReference>
<dbReference type="CDD" id="cd03193">
    <property type="entry name" value="GST_C_Metaxin"/>
    <property type="match status" value="1"/>
</dbReference>
<dbReference type="Proteomes" id="UP000504607">
    <property type="component" value="Chromosome 2"/>
</dbReference>
<dbReference type="InterPro" id="IPR050931">
    <property type="entry name" value="Mito_Protein_Transport_Metaxin"/>
</dbReference>
<evidence type="ECO:0000259" key="9">
    <source>
        <dbReference type="Pfam" id="PF17171"/>
    </source>
</evidence>
<protein>
    <recommendedName>
        <fullName evidence="6">Metaxin</fullName>
    </recommendedName>
</protein>
<evidence type="ECO:0000313" key="11">
    <source>
        <dbReference type="Proteomes" id="UP000504607"/>
    </source>
</evidence>
<keyword evidence="5 8" id="KW-0472">Membrane</keyword>
<organism evidence="11 12">
    <name type="scientific">Elaeis guineensis var. tenera</name>
    <name type="common">Oil palm</name>
    <dbReference type="NCBI Taxonomy" id="51953"/>
    <lineage>
        <taxon>Eukaryota</taxon>
        <taxon>Viridiplantae</taxon>
        <taxon>Streptophyta</taxon>
        <taxon>Embryophyta</taxon>
        <taxon>Tracheophyta</taxon>
        <taxon>Spermatophyta</taxon>
        <taxon>Magnoliopsida</taxon>
        <taxon>Liliopsida</taxon>
        <taxon>Arecaceae</taxon>
        <taxon>Arecoideae</taxon>
        <taxon>Cocoseae</taxon>
        <taxon>Elaeidinae</taxon>
        <taxon>Elaeis</taxon>
    </lineage>
</organism>
<keyword evidence="11" id="KW-1185">Reference proteome</keyword>
<dbReference type="RefSeq" id="XP_010913769.3">
    <property type="nucleotide sequence ID" value="XM_010915467.3"/>
</dbReference>
<dbReference type="InParanoid" id="A0A6I9QT43"/>
<keyword evidence="8" id="KW-0812">Transmembrane</keyword>
<sequence length="335" mass="37181">MGDERREEKGSLVLVARKSCFGLPTACPSCLPVYIYLRFADASFDIHFDVSNPDSDHVPYVEFGDYVAFNNEKGGVIDCLKEDSIVDLDSKLPSLSVPDWVSTKAMISSWLAEAVQYELWVASDGSIADKIYFSDLPWPIGKILHWKQTRAVKQQCGITSLNAVEKEAEIYRKANVAYDALSTRLGAQDFLFDNRPTTVDAIFLGHALFVLHALPDTSVLRDSLLKHANLVKYAECLKTDYLEASSSSSSSIPRSPFDASSSSSSMPRKSASSRWRSEPKPKAKRERTVEEKIFRRRAKYFLATQLVAVIVFLSLFGGADGSEDGSEDAGAYEED</sequence>
<accession>A0A6I9QT43</accession>
<feature type="compositionally biased region" description="Basic and acidic residues" evidence="7">
    <location>
        <begin position="275"/>
        <end position="288"/>
    </location>
</feature>
<evidence type="ECO:0000256" key="3">
    <source>
        <dbReference type="ARBA" id="ARBA00022787"/>
    </source>
</evidence>
<reference evidence="12" key="1">
    <citation type="submission" date="2025-08" db="UniProtKB">
        <authorList>
            <consortium name="RefSeq"/>
        </authorList>
    </citation>
    <scope>IDENTIFICATION</scope>
</reference>
<dbReference type="Pfam" id="PF17171">
    <property type="entry name" value="GST_C_6"/>
    <property type="match status" value="1"/>
</dbReference>
<dbReference type="AlphaFoldDB" id="A0A6I9QT43"/>
<dbReference type="FunCoup" id="A0A6I9QT43">
    <property type="interactions" value="2835"/>
</dbReference>
<feature type="transmembrane region" description="Helical" evidence="8">
    <location>
        <begin position="300"/>
        <end position="319"/>
    </location>
</feature>
<evidence type="ECO:0000256" key="7">
    <source>
        <dbReference type="SAM" id="MobiDB-lite"/>
    </source>
</evidence>
<dbReference type="GO" id="GO:0007005">
    <property type="term" value="P:mitochondrion organization"/>
    <property type="evidence" value="ECO:0007669"/>
    <property type="project" value="InterPro"/>
</dbReference>
<dbReference type="KEGG" id="egu:105039337"/>
<dbReference type="InterPro" id="IPR012336">
    <property type="entry name" value="Thioredoxin-like_fold"/>
</dbReference>
<evidence type="ECO:0000256" key="2">
    <source>
        <dbReference type="ARBA" id="ARBA00009170"/>
    </source>
</evidence>
<dbReference type="PANTHER" id="PTHR12289">
    <property type="entry name" value="METAXIN RELATED"/>
    <property type="match status" value="1"/>
</dbReference>
<dbReference type="InterPro" id="IPR017410">
    <property type="entry name" value="Metaxin1/3"/>
</dbReference>
<keyword evidence="3 6" id="KW-1000">Mitochondrion outer membrane</keyword>
<dbReference type="InterPro" id="IPR033468">
    <property type="entry name" value="Metaxin_GST"/>
</dbReference>
<keyword evidence="8" id="KW-1133">Transmembrane helix</keyword>
<evidence type="ECO:0000256" key="4">
    <source>
        <dbReference type="ARBA" id="ARBA00023128"/>
    </source>
</evidence>
<dbReference type="GO" id="GO:0001401">
    <property type="term" value="C:SAM complex"/>
    <property type="evidence" value="ECO:0007669"/>
    <property type="project" value="InterPro"/>
</dbReference>
<dbReference type="OrthoDB" id="5835136at2759"/>
<feature type="region of interest" description="Disordered" evidence="7">
    <location>
        <begin position="246"/>
        <end position="288"/>
    </location>
</feature>
<gene>
    <name evidence="12" type="primary">LOC105039337</name>
</gene>
<dbReference type="GeneID" id="105039337"/>
<evidence type="ECO:0000313" key="12">
    <source>
        <dbReference type="RefSeq" id="XP_010913769.3"/>
    </source>
</evidence>
<keyword evidence="4" id="KW-0496">Mitochondrion</keyword>
<comment type="similarity">
    <text evidence="2 6">Belongs to the metaxin family.</text>
</comment>
<dbReference type="SUPFAM" id="SSF47616">
    <property type="entry name" value="GST C-terminal domain-like"/>
    <property type="match status" value="1"/>
</dbReference>